<comment type="caution">
    <text evidence="1">The sequence shown here is derived from an EMBL/GenBank/DDBJ whole genome shotgun (WGS) entry which is preliminary data.</text>
</comment>
<accession>A0A5M9R9Q3</accession>
<protein>
    <submittedName>
        <fullName evidence="1">Uncharacterized protein</fullName>
    </submittedName>
</protein>
<dbReference type="Proteomes" id="UP000322181">
    <property type="component" value="Unassembled WGS sequence"/>
</dbReference>
<sequence>MTIFFEETLTKMNNRLQKLDKSFERYLLSDEKYKCIDRYSLQEGLISSLWQTWCYFCREILIGSIKGGVTTRGINVSSSYFAHTEREIIYLAGRFSQGVTNVNGITIRSAPAHFELTWGDAVKLNPIISAFNPTNVNDILSGLGGITLLLDLQKFRNANAHITAFTINDVKNAQVRYSNTKFRHPSDTMFWVDPLTNDYLWRSWIEEMEITGNKLAS</sequence>
<name>A0A5M9R9Q3_9GAMM</name>
<dbReference type="RefSeq" id="WP_067363622.1">
    <property type="nucleotide sequence ID" value="NZ_BAAAFS010000001.1"/>
</dbReference>
<gene>
    <name evidence="1" type="ORF">F4V73_02450</name>
</gene>
<proteinExistence type="predicted"/>
<dbReference type="OrthoDB" id="8480886at2"/>
<dbReference type="AlphaFoldDB" id="A0A5M9R9Q3"/>
<dbReference type="EMBL" id="VXKB01000001">
    <property type="protein sequence ID" value="KAA8716756.1"/>
    <property type="molecule type" value="Genomic_DNA"/>
</dbReference>
<evidence type="ECO:0000313" key="2">
    <source>
        <dbReference type="Proteomes" id="UP000322181"/>
    </source>
</evidence>
<organism evidence="1 2">
    <name type="scientific">Morganella psychrotolerans</name>
    <dbReference type="NCBI Taxonomy" id="368603"/>
    <lineage>
        <taxon>Bacteria</taxon>
        <taxon>Pseudomonadati</taxon>
        <taxon>Pseudomonadota</taxon>
        <taxon>Gammaproteobacteria</taxon>
        <taxon>Enterobacterales</taxon>
        <taxon>Morganellaceae</taxon>
        <taxon>Morganella</taxon>
    </lineage>
</organism>
<evidence type="ECO:0000313" key="1">
    <source>
        <dbReference type="EMBL" id="KAA8716756.1"/>
    </source>
</evidence>
<reference evidence="1 2" key="1">
    <citation type="submission" date="2019-09" db="EMBL/GenBank/DDBJ databases">
        <title>Draft genome sequence of various Type strains from the CCUG.</title>
        <authorList>
            <person name="Pineiro-Iglesias B."/>
            <person name="Tunovic T."/>
            <person name="Unosson C."/>
            <person name="Inganas E."/>
            <person name="Ohlen M."/>
            <person name="Cardew S."/>
            <person name="Jensie-Markopoulos S."/>
            <person name="Salva-Serra F."/>
            <person name="Jaen-Luchoro D."/>
            <person name="Karlsson R."/>
            <person name="Svensson-Stadler L."/>
            <person name="Chun J."/>
            <person name="Moore E."/>
        </authorList>
    </citation>
    <scope>NUCLEOTIDE SEQUENCE [LARGE SCALE GENOMIC DNA]</scope>
    <source>
        <strain evidence="1 2">CCUG 53682T</strain>
    </source>
</reference>